<name>A0ABZ2M5B7_9BACT</name>
<feature type="compositionally biased region" description="Pro residues" evidence="1">
    <location>
        <begin position="34"/>
        <end position="54"/>
    </location>
</feature>
<feature type="transmembrane region" description="Helical" evidence="2">
    <location>
        <begin position="107"/>
        <end position="126"/>
    </location>
</feature>
<keyword evidence="2" id="KW-0812">Transmembrane</keyword>
<evidence type="ECO:0000313" key="4">
    <source>
        <dbReference type="Proteomes" id="UP001370348"/>
    </source>
</evidence>
<gene>
    <name evidence="3" type="ORF">LZC94_11495</name>
</gene>
<protein>
    <submittedName>
        <fullName evidence="3">Uncharacterized protein</fullName>
    </submittedName>
</protein>
<sequence length="387" mass="40131">MAEERKPKIDLKARLGKGSAGGGANPTAGAAIPVPVPQPDQAPPPVMPPPPMPGIPVGSPSPFAVDPSNPLAAVAAPYRPPAPPQPTRIEVDEATVQQARTGARKQGLLVAAVAAVVFLGVGYIAGQAAESGEGRNKSRKDASELASDVGAAKTKLQQLAEKLEAGRTALLKDRSYPSTLAKDLGGINIDFDGSKLAGRRFSGFPTDVTFQLVEFVTAVQALNDRKQLVQGLLTKLEKPLTDQLKAPPGQTTVNYVVVVDKDPGGNNSAILAPLTAPIQFTPPNLSLPGEFNFTNPLTGSASKLAAYKSGDVSRAPGAIYVVPKTFDKACPSETSGQTAQLAAQLANAIRDIRGEKGGPQDVVTDSKPGLLERADLLVTGLTQRVAK</sequence>
<feature type="region of interest" description="Disordered" evidence="1">
    <location>
        <begin position="1"/>
        <end position="66"/>
    </location>
</feature>
<evidence type="ECO:0000256" key="2">
    <source>
        <dbReference type="SAM" id="Phobius"/>
    </source>
</evidence>
<keyword evidence="2" id="KW-0472">Membrane</keyword>
<evidence type="ECO:0000256" key="1">
    <source>
        <dbReference type="SAM" id="MobiDB-lite"/>
    </source>
</evidence>
<dbReference type="Proteomes" id="UP001370348">
    <property type="component" value="Chromosome"/>
</dbReference>
<feature type="compositionally biased region" description="Basic and acidic residues" evidence="1">
    <location>
        <begin position="1"/>
        <end position="13"/>
    </location>
</feature>
<dbReference type="EMBL" id="CP089984">
    <property type="protein sequence ID" value="WXB17875.1"/>
    <property type="molecule type" value="Genomic_DNA"/>
</dbReference>
<evidence type="ECO:0000313" key="3">
    <source>
        <dbReference type="EMBL" id="WXB17875.1"/>
    </source>
</evidence>
<organism evidence="3 4">
    <name type="scientific">Pendulispora albinea</name>
    <dbReference type="NCBI Taxonomy" id="2741071"/>
    <lineage>
        <taxon>Bacteria</taxon>
        <taxon>Pseudomonadati</taxon>
        <taxon>Myxococcota</taxon>
        <taxon>Myxococcia</taxon>
        <taxon>Myxococcales</taxon>
        <taxon>Sorangiineae</taxon>
        <taxon>Pendulisporaceae</taxon>
        <taxon>Pendulispora</taxon>
    </lineage>
</organism>
<dbReference type="RefSeq" id="WP_394827517.1">
    <property type="nucleotide sequence ID" value="NZ_CP089984.1"/>
</dbReference>
<keyword evidence="4" id="KW-1185">Reference proteome</keyword>
<reference evidence="3 4" key="1">
    <citation type="submission" date="2021-12" db="EMBL/GenBank/DDBJ databases">
        <title>Discovery of the Pendulisporaceae a myxobacterial family with distinct sporulation behavior and unique specialized metabolism.</title>
        <authorList>
            <person name="Garcia R."/>
            <person name="Popoff A."/>
            <person name="Bader C.D."/>
            <person name="Loehr J."/>
            <person name="Walesch S."/>
            <person name="Walt C."/>
            <person name="Boldt J."/>
            <person name="Bunk B."/>
            <person name="Haeckl F.J.F.P.J."/>
            <person name="Gunesch A.P."/>
            <person name="Birkelbach J."/>
            <person name="Nuebel U."/>
            <person name="Pietschmann T."/>
            <person name="Bach T."/>
            <person name="Mueller R."/>
        </authorList>
    </citation>
    <scope>NUCLEOTIDE SEQUENCE [LARGE SCALE GENOMIC DNA]</scope>
    <source>
        <strain evidence="3 4">MSr11954</strain>
    </source>
</reference>
<keyword evidence="2" id="KW-1133">Transmembrane helix</keyword>
<proteinExistence type="predicted"/>
<accession>A0ABZ2M5B7</accession>